<feature type="transmembrane region" description="Helical" evidence="7">
    <location>
        <begin position="50"/>
        <end position="80"/>
    </location>
</feature>
<dbReference type="PROSITE" id="PS50928">
    <property type="entry name" value="ABC_TM1"/>
    <property type="match status" value="1"/>
</dbReference>
<feature type="region of interest" description="Disordered" evidence="8">
    <location>
        <begin position="1"/>
        <end position="28"/>
    </location>
</feature>
<dbReference type="Proteomes" id="UP000271678">
    <property type="component" value="Unassembled WGS sequence"/>
</dbReference>
<comment type="similarity">
    <text evidence="7">Belongs to the binding-protein-dependent transport system permease family.</text>
</comment>
<dbReference type="PANTHER" id="PTHR30193">
    <property type="entry name" value="ABC TRANSPORTER PERMEASE PROTEIN"/>
    <property type="match status" value="1"/>
</dbReference>
<dbReference type="PANTHER" id="PTHR30193:SF37">
    <property type="entry name" value="INNER MEMBRANE ABC TRANSPORTER PERMEASE PROTEIN YCJO"/>
    <property type="match status" value="1"/>
</dbReference>
<dbReference type="InterPro" id="IPR000515">
    <property type="entry name" value="MetI-like"/>
</dbReference>
<feature type="transmembrane region" description="Helical" evidence="7">
    <location>
        <begin position="196"/>
        <end position="221"/>
    </location>
</feature>
<dbReference type="AlphaFoldDB" id="A0A3M9M481"/>
<evidence type="ECO:0000259" key="9">
    <source>
        <dbReference type="PROSITE" id="PS50928"/>
    </source>
</evidence>
<evidence type="ECO:0000256" key="7">
    <source>
        <dbReference type="RuleBase" id="RU363032"/>
    </source>
</evidence>
<dbReference type="EMBL" id="RJJQ01000017">
    <property type="protein sequence ID" value="RNI20296.1"/>
    <property type="molecule type" value="Genomic_DNA"/>
</dbReference>
<accession>A0A3M9M481</accession>
<keyword evidence="5 7" id="KW-1133">Transmembrane helix</keyword>
<keyword evidence="6 7" id="KW-0472">Membrane</keyword>
<evidence type="ECO:0000256" key="8">
    <source>
        <dbReference type="SAM" id="MobiDB-lite"/>
    </source>
</evidence>
<keyword evidence="11" id="KW-1185">Reference proteome</keyword>
<dbReference type="InterPro" id="IPR035906">
    <property type="entry name" value="MetI-like_sf"/>
</dbReference>
<evidence type="ECO:0000256" key="2">
    <source>
        <dbReference type="ARBA" id="ARBA00022448"/>
    </source>
</evidence>
<dbReference type="CDD" id="cd06261">
    <property type="entry name" value="TM_PBP2"/>
    <property type="match status" value="1"/>
</dbReference>
<dbReference type="GO" id="GO:0055085">
    <property type="term" value="P:transmembrane transport"/>
    <property type="evidence" value="ECO:0007669"/>
    <property type="project" value="InterPro"/>
</dbReference>
<dbReference type="OrthoDB" id="145927at2"/>
<evidence type="ECO:0000313" key="10">
    <source>
        <dbReference type="EMBL" id="RNI20296.1"/>
    </source>
</evidence>
<evidence type="ECO:0000256" key="5">
    <source>
        <dbReference type="ARBA" id="ARBA00022989"/>
    </source>
</evidence>
<dbReference type="Gene3D" id="1.10.3720.10">
    <property type="entry name" value="MetI-like"/>
    <property type="match status" value="1"/>
</dbReference>
<gene>
    <name evidence="10" type="ORF">EFY87_15205</name>
</gene>
<evidence type="ECO:0000256" key="1">
    <source>
        <dbReference type="ARBA" id="ARBA00004651"/>
    </source>
</evidence>
<evidence type="ECO:0000256" key="3">
    <source>
        <dbReference type="ARBA" id="ARBA00022475"/>
    </source>
</evidence>
<dbReference type="InterPro" id="IPR051393">
    <property type="entry name" value="ABC_transporter_permease"/>
</dbReference>
<feature type="transmembrane region" description="Helical" evidence="7">
    <location>
        <begin position="303"/>
        <end position="327"/>
    </location>
</feature>
<comment type="caution">
    <text evidence="10">The sequence shown here is derived from an EMBL/GenBank/DDBJ whole genome shotgun (WGS) entry which is preliminary data.</text>
</comment>
<keyword evidence="2 7" id="KW-0813">Transport</keyword>
<feature type="domain" description="ABC transmembrane type-1" evidence="9">
    <location>
        <begin position="109"/>
        <end position="324"/>
    </location>
</feature>
<comment type="subcellular location">
    <subcellularLocation>
        <location evidence="1 7">Cell membrane</location>
        <topology evidence="1 7">Multi-pass membrane protein</topology>
    </subcellularLocation>
</comment>
<evidence type="ECO:0000256" key="4">
    <source>
        <dbReference type="ARBA" id="ARBA00022692"/>
    </source>
</evidence>
<proteinExistence type="inferred from homology"/>
<protein>
    <submittedName>
        <fullName evidence="10">Sugar ABC transporter permease</fullName>
    </submittedName>
</protein>
<keyword evidence="3" id="KW-1003">Cell membrane</keyword>
<feature type="transmembrane region" description="Helical" evidence="7">
    <location>
        <begin position="242"/>
        <end position="270"/>
    </location>
</feature>
<organism evidence="10 11">
    <name type="scientific">Flexivirga caeni</name>
    <dbReference type="NCBI Taxonomy" id="2294115"/>
    <lineage>
        <taxon>Bacteria</taxon>
        <taxon>Bacillati</taxon>
        <taxon>Actinomycetota</taxon>
        <taxon>Actinomycetes</taxon>
        <taxon>Micrococcales</taxon>
        <taxon>Dermacoccaceae</taxon>
        <taxon>Flexivirga</taxon>
    </lineage>
</organism>
<evidence type="ECO:0000256" key="6">
    <source>
        <dbReference type="ARBA" id="ARBA00023136"/>
    </source>
</evidence>
<feature type="transmembrane region" description="Helical" evidence="7">
    <location>
        <begin position="113"/>
        <end position="132"/>
    </location>
</feature>
<dbReference type="Pfam" id="PF00528">
    <property type="entry name" value="BPD_transp_1"/>
    <property type="match status" value="1"/>
</dbReference>
<name>A0A3M9M481_9MICO</name>
<keyword evidence="4 7" id="KW-0812">Transmembrane</keyword>
<evidence type="ECO:0000313" key="11">
    <source>
        <dbReference type="Proteomes" id="UP000271678"/>
    </source>
</evidence>
<sequence length="335" mass="36521">MAGRADGDVFGEGGARQGERPDPSTAVTAAPSLVSSGSRANTGGPGHRSWVGYAFVSPAVLLFVVFILGPFVAAIILSFYSWDMLTPSKFHGIGNFTKMFSDPTLYKALSNTFIFAIASVVTHLVGGLLLAVGVNRMTNKALSYFVRTSLFFPFVISWAAVALLWKYVLDPTFGIVTYYLGQIGINSPNWFIDPHWALTAIIGIDWWHTVGFTFIIMLAGLQTVPTELIEAARSDGCNGWQVFWNVTIPLMSPTIFFAGIITFIGAFQIFDPVQIITPNGGPNNSTLTIVMYLYQQGFQAFQVGYASAVSLLVFAIMALVTALQFWLGRKWVHSA</sequence>
<reference evidence="10 11" key="1">
    <citation type="submission" date="2018-11" db="EMBL/GenBank/DDBJ databases">
        <title>Draft genome of Simplicispira Flexivirga sp. BO-16.</title>
        <authorList>
            <person name="Im W.T."/>
        </authorList>
    </citation>
    <scope>NUCLEOTIDE SEQUENCE [LARGE SCALE GENOMIC DNA]</scope>
    <source>
        <strain evidence="10 11">BO-16</strain>
    </source>
</reference>
<dbReference type="GO" id="GO:0005886">
    <property type="term" value="C:plasma membrane"/>
    <property type="evidence" value="ECO:0007669"/>
    <property type="project" value="UniProtKB-SubCell"/>
</dbReference>
<dbReference type="SUPFAM" id="SSF161098">
    <property type="entry name" value="MetI-like"/>
    <property type="match status" value="1"/>
</dbReference>
<feature type="transmembrane region" description="Helical" evidence="7">
    <location>
        <begin position="144"/>
        <end position="165"/>
    </location>
</feature>